<dbReference type="Proteomes" id="UP000198926">
    <property type="component" value="Unassembled WGS sequence"/>
</dbReference>
<dbReference type="InterPro" id="IPR036086">
    <property type="entry name" value="ParB/Sulfiredoxin_sf"/>
</dbReference>
<dbReference type="STRING" id="1123755.SAMN05444714_3344"/>
<feature type="domain" description="ParB-like N-terminal" evidence="1">
    <location>
        <begin position="76"/>
        <end position="173"/>
    </location>
</feature>
<dbReference type="SUPFAM" id="SSF110849">
    <property type="entry name" value="ParB/Sulfiredoxin"/>
    <property type="match status" value="1"/>
</dbReference>
<name>A0A1I6N3J3_9RHOB</name>
<evidence type="ECO:0000259" key="1">
    <source>
        <dbReference type="SMART" id="SM00470"/>
    </source>
</evidence>
<dbReference type="CDD" id="cd16405">
    <property type="entry name" value="RepB_like_N"/>
    <property type="match status" value="1"/>
</dbReference>
<protein>
    <submittedName>
        <fullName evidence="2">Chromosome partitioning protein, ParB family</fullName>
    </submittedName>
</protein>
<dbReference type="PANTHER" id="PTHR33375">
    <property type="entry name" value="CHROMOSOME-PARTITIONING PROTEIN PARB-RELATED"/>
    <property type="match status" value="1"/>
</dbReference>
<organism evidence="2 3">
    <name type="scientific">Yoonia litorea</name>
    <dbReference type="NCBI Taxonomy" id="1123755"/>
    <lineage>
        <taxon>Bacteria</taxon>
        <taxon>Pseudomonadati</taxon>
        <taxon>Pseudomonadota</taxon>
        <taxon>Alphaproteobacteria</taxon>
        <taxon>Rhodobacterales</taxon>
        <taxon>Paracoccaceae</taxon>
        <taxon>Yoonia</taxon>
    </lineage>
</organism>
<evidence type="ECO:0000313" key="3">
    <source>
        <dbReference type="Proteomes" id="UP000198926"/>
    </source>
</evidence>
<dbReference type="EMBL" id="FOZM01000006">
    <property type="protein sequence ID" value="SFS22516.1"/>
    <property type="molecule type" value="Genomic_DNA"/>
</dbReference>
<dbReference type="GO" id="GO:0005694">
    <property type="term" value="C:chromosome"/>
    <property type="evidence" value="ECO:0007669"/>
    <property type="project" value="TreeGrafter"/>
</dbReference>
<dbReference type="InterPro" id="IPR050336">
    <property type="entry name" value="Chromosome_partition/occlusion"/>
</dbReference>
<dbReference type="Pfam" id="PF02195">
    <property type="entry name" value="ParB_N"/>
    <property type="match status" value="1"/>
</dbReference>
<evidence type="ECO:0000313" key="2">
    <source>
        <dbReference type="EMBL" id="SFS22516.1"/>
    </source>
</evidence>
<dbReference type="SMART" id="SM00470">
    <property type="entry name" value="ParB"/>
    <property type="match status" value="1"/>
</dbReference>
<dbReference type="PANTHER" id="PTHR33375:SF1">
    <property type="entry name" value="CHROMOSOME-PARTITIONING PROTEIN PARB-RELATED"/>
    <property type="match status" value="1"/>
</dbReference>
<proteinExistence type="predicted"/>
<dbReference type="InterPro" id="IPR037972">
    <property type="entry name" value="RepB_N"/>
</dbReference>
<reference evidence="2 3" key="1">
    <citation type="submission" date="2016-10" db="EMBL/GenBank/DDBJ databases">
        <authorList>
            <person name="de Groot N.N."/>
        </authorList>
    </citation>
    <scope>NUCLEOTIDE SEQUENCE [LARGE SCALE GENOMIC DNA]</scope>
    <source>
        <strain evidence="2 3">DSM 29433</strain>
    </source>
</reference>
<gene>
    <name evidence="2" type="ORF">SAMN05444714_3344</name>
</gene>
<dbReference type="InterPro" id="IPR003115">
    <property type="entry name" value="ParB_N"/>
</dbReference>
<dbReference type="RefSeq" id="WP_090210827.1">
    <property type="nucleotide sequence ID" value="NZ_FOZM01000006.1"/>
</dbReference>
<dbReference type="OrthoDB" id="7812516at2"/>
<keyword evidence="3" id="KW-1185">Reference proteome</keyword>
<sequence length="354" mass="38797">MAKRRKLTAPSAEDLSALDAQFRSETPARPNPATAPISQIAAEAAQVSRVDDAQTRLDKLDAERMRNALAAGLVVVELPTKFVQTDQMVRDRTNIDPDELEELKTSIKANGQRLPIEVYKDGEHYALLSGYRRLLALRKLNADNPGAFETVKALVRPAHDTAASFVAMVEENEIRSNLSHYERGRIAVIAAQQGAFGSTEEAVNTLFGSGSKSKRSKVKSFAEVFEELGDLMHFPEALSERRGLRLAQALRQGGQRALREALAASRGLTAEAEWEALEPAIAAVEQGPQKIAKRGRPKAENPHRTGMTKTVKLRNGIVLRRHLDERGYAIHFSGAELDDAAMDSVMEAIADILS</sequence>
<dbReference type="Gene3D" id="3.90.1530.30">
    <property type="match status" value="1"/>
</dbReference>
<dbReference type="AlphaFoldDB" id="A0A1I6N3J3"/>
<accession>A0A1I6N3J3</accession>
<dbReference type="GO" id="GO:0007059">
    <property type="term" value="P:chromosome segregation"/>
    <property type="evidence" value="ECO:0007669"/>
    <property type="project" value="TreeGrafter"/>
</dbReference>